<name>A0ABM3FV53_NEOLC</name>
<sequence>MYIVAKISYTLLMAQSFLRADCGRIPSLANPPLTHRVNFPSRLYLPGRENLGEKNRVVGRERDQGIEASNDTGGVRENDLQVIPLAVYRDQRNGFQYQPIISRQFYPSFFEYPRHLQSAVPNSRRPFSRGPKSGRPIISVANEPKPITNSKLPQLFRIADDLGYGAEIPGAEKLVLELTPPAVDGSGIPGISGDVRPVFEDSDNCEEDHDRPDCQLATGGVQSAFNRSVDPRPAFSGSPRTVTERIEMKMEALPRAFDAGYCNYPHRSRLDINRNPTLSLTFRKHGAYEQLAANNVHNNKPFGSYKLARDEEPRSSGKGGSSSNDRRVLEFNFKDTRSYFTDIK</sequence>
<protein>
    <submittedName>
        <fullName evidence="3">Uncharacterized protein LOC124293740</fullName>
    </submittedName>
</protein>
<evidence type="ECO:0000313" key="3">
    <source>
        <dbReference type="RefSeq" id="XP_046591897.1"/>
    </source>
</evidence>
<evidence type="ECO:0000256" key="1">
    <source>
        <dbReference type="SAM" id="MobiDB-lite"/>
    </source>
</evidence>
<organism evidence="2 3">
    <name type="scientific">Neodiprion lecontei</name>
    <name type="common">Redheaded pine sawfly</name>
    <dbReference type="NCBI Taxonomy" id="441921"/>
    <lineage>
        <taxon>Eukaryota</taxon>
        <taxon>Metazoa</taxon>
        <taxon>Ecdysozoa</taxon>
        <taxon>Arthropoda</taxon>
        <taxon>Hexapoda</taxon>
        <taxon>Insecta</taxon>
        <taxon>Pterygota</taxon>
        <taxon>Neoptera</taxon>
        <taxon>Endopterygota</taxon>
        <taxon>Hymenoptera</taxon>
        <taxon>Tenthredinoidea</taxon>
        <taxon>Diprionidae</taxon>
        <taxon>Diprioninae</taxon>
        <taxon>Neodiprion</taxon>
    </lineage>
</organism>
<dbReference type="Proteomes" id="UP000829291">
    <property type="component" value="Chromosome 1"/>
</dbReference>
<reference evidence="3" key="1">
    <citation type="submission" date="2025-08" db="UniProtKB">
        <authorList>
            <consortium name="RefSeq"/>
        </authorList>
    </citation>
    <scope>IDENTIFICATION</scope>
    <source>
        <tissue evidence="3">Thorax and Abdomen</tissue>
    </source>
</reference>
<dbReference type="RefSeq" id="XP_046591897.1">
    <property type="nucleotide sequence ID" value="XM_046735941.1"/>
</dbReference>
<proteinExistence type="predicted"/>
<keyword evidence="2" id="KW-1185">Reference proteome</keyword>
<evidence type="ECO:0000313" key="2">
    <source>
        <dbReference type="Proteomes" id="UP000829291"/>
    </source>
</evidence>
<feature type="region of interest" description="Disordered" evidence="1">
    <location>
        <begin position="299"/>
        <end position="327"/>
    </location>
</feature>
<dbReference type="GeneID" id="124293740"/>
<gene>
    <name evidence="3" type="primary">LOC124293740</name>
</gene>
<accession>A0ABM3FV53</accession>